<dbReference type="InterPro" id="IPR007712">
    <property type="entry name" value="RelE/ParE_toxin"/>
</dbReference>
<reference evidence="3 4" key="1">
    <citation type="submission" date="2022-11" db="EMBL/GenBank/DDBJ databases">
        <title>Minimal conservation of predation-associated metabolite biosynthetic gene clusters underscores biosynthetic potential of Myxococcota including descriptions for ten novel species: Archangium lansinium sp. nov., Myxococcus landrumus sp. nov., Nannocystis bai.</title>
        <authorList>
            <person name="Ahearne A."/>
            <person name="Stevens C."/>
            <person name="Phillips K."/>
        </authorList>
    </citation>
    <scope>NUCLEOTIDE SEQUENCE [LARGE SCALE GENOMIC DNA]</scope>
    <source>
        <strain evidence="3 4">MIWBW</strain>
    </source>
</reference>
<gene>
    <name evidence="3" type="ORF">OV287_48395</name>
</gene>
<comment type="caution">
    <text evidence="3">The sequence shown here is derived from an EMBL/GenBank/DDBJ whole genome shotgun (WGS) entry which is preliminary data.</text>
</comment>
<dbReference type="EMBL" id="JAPNKA010000001">
    <property type="protein sequence ID" value="MCY1082291.1"/>
    <property type="molecule type" value="Genomic_DNA"/>
</dbReference>
<dbReference type="NCBIfam" id="TIGR02385">
    <property type="entry name" value="RelE_StbE"/>
    <property type="match status" value="1"/>
</dbReference>
<proteinExistence type="inferred from homology"/>
<accession>A0ABT4AKR5</accession>
<evidence type="ECO:0000313" key="3">
    <source>
        <dbReference type="EMBL" id="MCY1082291.1"/>
    </source>
</evidence>
<keyword evidence="4" id="KW-1185">Reference proteome</keyword>
<sequence>MGRRYAVEWAEVARTDLDELLDYIEQDEPGVALAVLERLEQAAKRLESMPLRGRVVPELAQRNIRLYRELIVRPWRIIYRVGTDRVLVLAVLDGRRDLEGLLLSRLLRRK</sequence>
<evidence type="ECO:0000313" key="4">
    <source>
        <dbReference type="Proteomes" id="UP001207654"/>
    </source>
</evidence>
<comment type="similarity">
    <text evidence="1">Belongs to the RelE toxin family.</text>
</comment>
<dbReference type="RefSeq" id="WP_267540864.1">
    <property type="nucleotide sequence ID" value="NZ_JAPNKA010000001.1"/>
</dbReference>
<keyword evidence="2" id="KW-1277">Toxin-antitoxin system</keyword>
<dbReference type="InterPro" id="IPR051803">
    <property type="entry name" value="TA_system_RelE-like_toxin"/>
</dbReference>
<dbReference type="Pfam" id="PF05016">
    <property type="entry name" value="ParE_toxin"/>
    <property type="match status" value="1"/>
</dbReference>
<evidence type="ECO:0000256" key="1">
    <source>
        <dbReference type="ARBA" id="ARBA00006226"/>
    </source>
</evidence>
<dbReference type="Proteomes" id="UP001207654">
    <property type="component" value="Unassembled WGS sequence"/>
</dbReference>
<dbReference type="Gene3D" id="3.30.2310.20">
    <property type="entry name" value="RelE-like"/>
    <property type="match status" value="1"/>
</dbReference>
<dbReference type="PANTHER" id="PTHR33755">
    <property type="entry name" value="TOXIN PARE1-RELATED"/>
    <property type="match status" value="1"/>
</dbReference>
<name>A0ABT4AKR5_9BACT</name>
<dbReference type="InterPro" id="IPR035093">
    <property type="entry name" value="RelE/ParE_toxin_dom_sf"/>
</dbReference>
<organism evidence="3 4">
    <name type="scientific">Archangium lansingense</name>
    <dbReference type="NCBI Taxonomy" id="2995310"/>
    <lineage>
        <taxon>Bacteria</taxon>
        <taxon>Pseudomonadati</taxon>
        <taxon>Myxococcota</taxon>
        <taxon>Myxococcia</taxon>
        <taxon>Myxococcales</taxon>
        <taxon>Cystobacterineae</taxon>
        <taxon>Archangiaceae</taxon>
        <taxon>Archangium</taxon>
    </lineage>
</organism>
<evidence type="ECO:0000256" key="2">
    <source>
        <dbReference type="ARBA" id="ARBA00022649"/>
    </source>
</evidence>
<protein>
    <submittedName>
        <fullName evidence="3">Type II toxin-antitoxin system RelE/ParE family toxin</fullName>
    </submittedName>
</protein>